<dbReference type="CDD" id="cd13957">
    <property type="entry name" value="PT_UbiA_Cox10"/>
    <property type="match status" value="1"/>
</dbReference>
<feature type="transmembrane region" description="Helical" evidence="14">
    <location>
        <begin position="284"/>
        <end position="305"/>
    </location>
</feature>
<reference evidence="15 16" key="1">
    <citation type="submission" date="2019-01" db="EMBL/GenBank/DDBJ databases">
        <authorList>
            <person name="Chen W.-M."/>
        </authorList>
    </citation>
    <scope>NUCLEOTIDE SEQUENCE [LARGE SCALE GENOMIC DNA]</scope>
    <source>
        <strain evidence="15 16">HPM-16</strain>
    </source>
</reference>
<dbReference type="InterPro" id="IPR030470">
    <property type="entry name" value="UbiA_prenylTrfase_CS"/>
</dbReference>
<dbReference type="UniPathway" id="UPA00834">
    <property type="reaction ID" value="UER00712"/>
</dbReference>
<proteinExistence type="inferred from homology"/>
<dbReference type="Gene3D" id="1.10.357.140">
    <property type="entry name" value="UbiA prenyltransferase"/>
    <property type="match status" value="1"/>
</dbReference>
<feature type="transmembrane region" description="Helical" evidence="14">
    <location>
        <begin position="34"/>
        <end position="53"/>
    </location>
</feature>
<evidence type="ECO:0000256" key="11">
    <source>
        <dbReference type="ARBA" id="ARBA00040810"/>
    </source>
</evidence>
<evidence type="ECO:0000256" key="3">
    <source>
        <dbReference type="ARBA" id="ARBA00012292"/>
    </source>
</evidence>
<dbReference type="FunFam" id="1.10.357.140:FF:000001">
    <property type="entry name" value="Protoheme IX farnesyltransferase"/>
    <property type="match status" value="1"/>
</dbReference>
<evidence type="ECO:0000256" key="4">
    <source>
        <dbReference type="ARBA" id="ARBA00022475"/>
    </source>
</evidence>
<comment type="similarity">
    <text evidence="14">Belongs to the UbiA prenyltransferase family. Protoheme IX farnesyltransferase subfamily.</text>
</comment>
<evidence type="ECO:0000256" key="9">
    <source>
        <dbReference type="ARBA" id="ARBA00023136"/>
    </source>
</evidence>
<keyword evidence="16" id="KW-1185">Reference proteome</keyword>
<organism evidence="15 16">
    <name type="scientific">Neptunomonas marina</name>
    <dbReference type="NCBI Taxonomy" id="1815562"/>
    <lineage>
        <taxon>Bacteria</taxon>
        <taxon>Pseudomonadati</taxon>
        <taxon>Pseudomonadota</taxon>
        <taxon>Gammaproteobacteria</taxon>
        <taxon>Oceanospirillales</taxon>
        <taxon>Oceanospirillaceae</taxon>
        <taxon>Neptunomonas</taxon>
    </lineage>
</organism>
<feature type="transmembrane region" description="Helical" evidence="14">
    <location>
        <begin position="251"/>
        <end position="272"/>
    </location>
</feature>
<comment type="caution">
    <text evidence="15">The sequence shown here is derived from an EMBL/GenBank/DDBJ whole genome shotgun (WGS) entry which is preliminary data.</text>
</comment>
<name>A0A437QAR6_9GAMM</name>
<accession>A0A437QAR6</accession>
<dbReference type="EMBL" id="SACQ01000002">
    <property type="protein sequence ID" value="RVU31499.1"/>
    <property type="molecule type" value="Genomic_DNA"/>
</dbReference>
<keyword evidence="7 14" id="KW-1133">Transmembrane helix</keyword>
<dbReference type="HAMAP" id="MF_00154">
    <property type="entry name" value="CyoE_CtaB"/>
    <property type="match status" value="1"/>
</dbReference>
<evidence type="ECO:0000256" key="10">
    <source>
        <dbReference type="ARBA" id="ARBA00030253"/>
    </source>
</evidence>
<dbReference type="InterPro" id="IPR006369">
    <property type="entry name" value="Protohaem_IX_farnesylTrfase"/>
</dbReference>
<evidence type="ECO:0000256" key="1">
    <source>
        <dbReference type="ARBA" id="ARBA00004651"/>
    </source>
</evidence>
<evidence type="ECO:0000256" key="6">
    <source>
        <dbReference type="ARBA" id="ARBA00022692"/>
    </source>
</evidence>
<dbReference type="Proteomes" id="UP000282818">
    <property type="component" value="Unassembled WGS sequence"/>
</dbReference>
<feature type="transmembrane region" description="Helical" evidence="14">
    <location>
        <begin position="224"/>
        <end position="245"/>
    </location>
</feature>
<protein>
    <recommendedName>
        <fullName evidence="11 14">Protoheme IX farnesyltransferase</fullName>
        <ecNumber evidence="3 14">2.5.1.141</ecNumber>
    </recommendedName>
    <alternativeName>
        <fullName evidence="12 14">Heme B farnesyltransferase</fullName>
    </alternativeName>
    <alternativeName>
        <fullName evidence="10 14">Heme O synthase</fullName>
    </alternativeName>
</protein>
<comment type="catalytic activity">
    <reaction evidence="13 14">
        <text>heme b + (2E,6E)-farnesyl diphosphate + H2O = Fe(II)-heme o + diphosphate</text>
        <dbReference type="Rhea" id="RHEA:28070"/>
        <dbReference type="ChEBI" id="CHEBI:15377"/>
        <dbReference type="ChEBI" id="CHEBI:33019"/>
        <dbReference type="ChEBI" id="CHEBI:60344"/>
        <dbReference type="ChEBI" id="CHEBI:60530"/>
        <dbReference type="ChEBI" id="CHEBI:175763"/>
        <dbReference type="EC" id="2.5.1.141"/>
    </reaction>
</comment>
<dbReference type="NCBIfam" id="NF003349">
    <property type="entry name" value="PRK04375.1-2"/>
    <property type="match status" value="1"/>
</dbReference>
<sequence length="308" mass="34169">MQLRETVTVKASNPKHWHFVTHWRDYLGLCKLKVVAVMLLTAAVGMCLATVQLPPVATVFWGLLGIGLAASSAAAVNHVVDRHIDEKMARTRYRPLPRGKVSHLQALSFAAIVGSCGIAMLALLVNPLTAWLTLASLIGYAIIYSLWLKRATPQNIVIGGIAGAAPPLLGWVAVSGTLEPHSLLLMLIIFAWTPPHFWSLCLARKEDYRKAGVPMLPVTHGDHYTQLHIVLYTLLMITTTALPYLSQMSGLPYLIGVCLLNLRFLMWALRVYRDASPATSMAMFRYSITYIMLLFVVLLVDHYVILWV</sequence>
<keyword evidence="6 14" id="KW-0812">Transmembrane</keyword>
<comment type="function">
    <text evidence="14">Converts heme B (protoheme IX) to heme O by substitution of the vinyl group on carbon 2 of heme B porphyrin ring with a hydroxyethyl farnesyl side group.</text>
</comment>
<keyword evidence="8 14" id="KW-0350">Heme biosynthesis</keyword>
<keyword evidence="4 14" id="KW-1003">Cell membrane</keyword>
<feature type="transmembrane region" description="Helical" evidence="14">
    <location>
        <begin position="130"/>
        <end position="148"/>
    </location>
</feature>
<feature type="transmembrane region" description="Helical" evidence="14">
    <location>
        <begin position="180"/>
        <end position="203"/>
    </location>
</feature>
<gene>
    <name evidence="14" type="primary">cyoE</name>
    <name evidence="15" type="ORF">EOE65_05830</name>
</gene>
<evidence type="ECO:0000313" key="15">
    <source>
        <dbReference type="EMBL" id="RVU31499.1"/>
    </source>
</evidence>
<feature type="transmembrane region" description="Helical" evidence="14">
    <location>
        <begin position="155"/>
        <end position="174"/>
    </location>
</feature>
<evidence type="ECO:0000256" key="8">
    <source>
        <dbReference type="ARBA" id="ARBA00023133"/>
    </source>
</evidence>
<dbReference type="PANTHER" id="PTHR43448">
    <property type="entry name" value="PROTOHEME IX FARNESYLTRANSFERASE, MITOCHONDRIAL"/>
    <property type="match status" value="1"/>
</dbReference>
<dbReference type="InterPro" id="IPR044878">
    <property type="entry name" value="UbiA_sf"/>
</dbReference>
<keyword evidence="9 14" id="KW-0472">Membrane</keyword>
<dbReference type="GO" id="GO:0048034">
    <property type="term" value="P:heme O biosynthetic process"/>
    <property type="evidence" value="ECO:0007669"/>
    <property type="project" value="UniProtKB-UniRule"/>
</dbReference>
<feature type="transmembrane region" description="Helical" evidence="14">
    <location>
        <begin position="101"/>
        <end position="124"/>
    </location>
</feature>
<dbReference type="PROSITE" id="PS00943">
    <property type="entry name" value="UBIA"/>
    <property type="match status" value="1"/>
</dbReference>
<dbReference type="InterPro" id="IPR000537">
    <property type="entry name" value="UbiA_prenyltransferase"/>
</dbReference>
<comment type="subcellular location">
    <subcellularLocation>
        <location evidence="1 14">Cell membrane</location>
        <topology evidence="1 14">Multi-pass membrane protein</topology>
    </subcellularLocation>
</comment>
<evidence type="ECO:0000313" key="16">
    <source>
        <dbReference type="Proteomes" id="UP000282818"/>
    </source>
</evidence>
<dbReference type="Pfam" id="PF01040">
    <property type="entry name" value="UbiA"/>
    <property type="match status" value="1"/>
</dbReference>
<evidence type="ECO:0000256" key="5">
    <source>
        <dbReference type="ARBA" id="ARBA00022679"/>
    </source>
</evidence>
<dbReference type="RefSeq" id="WP_127693358.1">
    <property type="nucleotide sequence ID" value="NZ_SACQ01000002.1"/>
</dbReference>
<evidence type="ECO:0000256" key="7">
    <source>
        <dbReference type="ARBA" id="ARBA00022989"/>
    </source>
</evidence>
<keyword evidence="5 14" id="KW-0808">Transferase</keyword>
<evidence type="ECO:0000256" key="14">
    <source>
        <dbReference type="HAMAP-Rule" id="MF_00154"/>
    </source>
</evidence>
<feature type="transmembrane region" description="Helical" evidence="14">
    <location>
        <begin position="59"/>
        <end position="80"/>
    </location>
</feature>
<dbReference type="Gene3D" id="1.20.120.1780">
    <property type="entry name" value="UbiA prenyltransferase"/>
    <property type="match status" value="1"/>
</dbReference>
<dbReference type="EC" id="2.5.1.141" evidence="3 14"/>
<dbReference type="NCBIfam" id="TIGR01473">
    <property type="entry name" value="cyoE_ctaB"/>
    <property type="match status" value="1"/>
</dbReference>
<dbReference type="PANTHER" id="PTHR43448:SF7">
    <property type="entry name" value="4-HYDROXYBENZOATE SOLANESYLTRANSFERASE"/>
    <property type="match status" value="1"/>
</dbReference>
<dbReference type="GO" id="GO:0008495">
    <property type="term" value="F:protoheme IX farnesyltransferase activity"/>
    <property type="evidence" value="ECO:0007669"/>
    <property type="project" value="UniProtKB-UniRule"/>
</dbReference>
<dbReference type="GO" id="GO:0005886">
    <property type="term" value="C:plasma membrane"/>
    <property type="evidence" value="ECO:0007669"/>
    <property type="project" value="UniProtKB-SubCell"/>
</dbReference>
<comment type="pathway">
    <text evidence="2 14">Porphyrin-containing compound metabolism; heme O biosynthesis; heme O from protoheme: step 1/1.</text>
</comment>
<comment type="miscellaneous">
    <text evidence="14">Carbon 2 of the heme B porphyrin ring is defined according to the Fischer nomenclature.</text>
</comment>
<evidence type="ECO:0000256" key="2">
    <source>
        <dbReference type="ARBA" id="ARBA00004919"/>
    </source>
</evidence>
<evidence type="ECO:0000256" key="13">
    <source>
        <dbReference type="ARBA" id="ARBA00047690"/>
    </source>
</evidence>
<dbReference type="AlphaFoldDB" id="A0A437QAR6"/>
<evidence type="ECO:0000256" key="12">
    <source>
        <dbReference type="ARBA" id="ARBA00042475"/>
    </source>
</evidence>